<keyword evidence="4" id="KW-0808">Transferase</keyword>
<evidence type="ECO:0000256" key="5">
    <source>
        <dbReference type="ARBA" id="ARBA00022777"/>
    </source>
</evidence>
<feature type="domain" description="Histidine kinase" evidence="9">
    <location>
        <begin position="503"/>
        <end position="613"/>
    </location>
</feature>
<evidence type="ECO:0000313" key="11">
    <source>
        <dbReference type="Proteomes" id="UP001597286"/>
    </source>
</evidence>
<organism evidence="10 11">
    <name type="scientific">Rhodococcus gannanensis</name>
    <dbReference type="NCBI Taxonomy" id="1960308"/>
    <lineage>
        <taxon>Bacteria</taxon>
        <taxon>Bacillati</taxon>
        <taxon>Actinomycetota</taxon>
        <taxon>Actinomycetes</taxon>
        <taxon>Mycobacteriales</taxon>
        <taxon>Nocardiaceae</taxon>
        <taxon>Rhodococcus</taxon>
    </lineage>
</organism>
<keyword evidence="8" id="KW-0472">Membrane</keyword>
<keyword evidence="8" id="KW-1133">Transmembrane helix</keyword>
<accession>A0ABW4P1I5</accession>
<dbReference type="Gene3D" id="3.30.565.10">
    <property type="entry name" value="Histidine kinase-like ATPase, C-terminal domain"/>
    <property type="match status" value="1"/>
</dbReference>
<dbReference type="Pfam" id="PF02518">
    <property type="entry name" value="HATPase_c"/>
    <property type="match status" value="1"/>
</dbReference>
<dbReference type="EC" id="2.7.13.3" evidence="2"/>
<dbReference type="GO" id="GO:0005524">
    <property type="term" value="F:ATP binding"/>
    <property type="evidence" value="ECO:0007669"/>
    <property type="project" value="UniProtKB-KW"/>
</dbReference>
<dbReference type="PANTHER" id="PTHR44936:SF9">
    <property type="entry name" value="SENSOR PROTEIN CREC"/>
    <property type="match status" value="1"/>
</dbReference>
<comment type="catalytic activity">
    <reaction evidence="1">
        <text>ATP + protein L-histidine = ADP + protein N-phospho-L-histidine.</text>
        <dbReference type="EC" id="2.7.13.3"/>
    </reaction>
</comment>
<feature type="compositionally biased region" description="Basic and acidic residues" evidence="7">
    <location>
        <begin position="1006"/>
        <end position="1025"/>
    </location>
</feature>
<evidence type="ECO:0000259" key="9">
    <source>
        <dbReference type="PROSITE" id="PS50109"/>
    </source>
</evidence>
<dbReference type="Proteomes" id="UP001597286">
    <property type="component" value="Unassembled WGS sequence"/>
</dbReference>
<evidence type="ECO:0000256" key="2">
    <source>
        <dbReference type="ARBA" id="ARBA00012438"/>
    </source>
</evidence>
<dbReference type="InterPro" id="IPR003594">
    <property type="entry name" value="HATPase_dom"/>
</dbReference>
<gene>
    <name evidence="10" type="ORF">ACFSJG_08915</name>
</gene>
<sequence length="1049" mass="109933">MNTQSPPDRRLWNIEGWGLRWKITAVLAIPLTVAMVLGGIRVQNELSRAMAFSSAADQVVDIPDIVNLGTRFGLASAGYSVNTMLPEDLDAVDQSLESVRTAAANPELPTAVAEQLNGSIAEIEDIQAAMRAGTPPSPDLPARTSAIRANLAQVVNDIVAPIEDPTVVAAHTSLVDAWSAQRRLADQVTGAIALLKNPDAPLTDLITATGAELAMIDTLANSFPDAKEKTDELKAGVRERLDMIDKAYGGALPLLELRASLVDSVDIYGTLLDEASDSISTTVQQRAEETRSAALRDAAIVLATLLAALVLALLVSRSLVGPIRRLRFGALQVARQDLPDAIDRVMAGDSDAAKNFAPLPVETTEEIGQLARAVDDIHGQALKLAGEQAELRMQISDMFETLARRSKSLVDSQLGLIESLEFEEKDPKRLESLFRLDHLAARMRRNGDNLLILSGTQTRRGHSAPVQLGDVVRAAMSEVEEYQRVQVGSTPSGALSGAVATDIVHLLAELLDNSLRASPPDTRVRITFARAVDGGVLLEVTDQGIGIPDADLSVINERLASGGQVGPETARHMGLFVASRLAARHGLTVRLRSSMVDGRPKGISASIHMPTNLLMSTVEMDITGPQVRLDTGGLPLTVVQSGEMPQLVAEPTQSAPLRLRPATAPASGDPTPTDSSAPATTAFSQPVPGGAHPVPADSGAPALPQRLPRTSVVPDASSDATASSDAQEPQVSVPVLGLPQRVPGATVTPPGATPSADLQGSVNRDAPALPQRVPGTGGPAAETGPADRPTPAEPSLPQRVPGAVVPPPARVVSEAPAAPTAAAPTTDSPARSHGTTVSGLPQRVPGTTHGLPQRTPGASGVPRRAVPDAAPDRRPQQAPAPAPAPAPVPNGQRPEPTHSGDPNGSSGTRHRYKSNPVKTASFFQNRPPAPPTQDVTATGTPIFSGMVSDWLTDPTDPGGSSSDWNTAADAGWRAAERAAGAPIDRHTETGLPQRTPGRRLVPGGVEKPEPQARTRNPEAVRDNLSRHQMGIRAGRAAGRAERNTNEGDR</sequence>
<keyword evidence="5" id="KW-0418">Kinase</keyword>
<dbReference type="InterPro" id="IPR050980">
    <property type="entry name" value="2C_sensor_his_kinase"/>
</dbReference>
<evidence type="ECO:0000256" key="7">
    <source>
        <dbReference type="SAM" id="MobiDB-lite"/>
    </source>
</evidence>
<evidence type="ECO:0000313" key="10">
    <source>
        <dbReference type="EMBL" id="MFD1812331.1"/>
    </source>
</evidence>
<keyword evidence="10" id="KW-0067">ATP-binding</keyword>
<keyword evidence="11" id="KW-1185">Reference proteome</keyword>
<dbReference type="SUPFAM" id="SSF55874">
    <property type="entry name" value="ATPase domain of HSP90 chaperone/DNA topoisomerase II/histidine kinase"/>
    <property type="match status" value="1"/>
</dbReference>
<dbReference type="PANTHER" id="PTHR44936">
    <property type="entry name" value="SENSOR PROTEIN CREC"/>
    <property type="match status" value="1"/>
</dbReference>
<feature type="compositionally biased region" description="Low complexity" evidence="7">
    <location>
        <begin position="742"/>
        <end position="754"/>
    </location>
</feature>
<feature type="compositionally biased region" description="Low complexity" evidence="7">
    <location>
        <begin position="655"/>
        <end position="682"/>
    </location>
</feature>
<feature type="compositionally biased region" description="Polar residues" evidence="7">
    <location>
        <begin position="827"/>
        <end position="839"/>
    </location>
</feature>
<keyword evidence="3" id="KW-0597">Phosphoprotein</keyword>
<evidence type="ECO:0000256" key="8">
    <source>
        <dbReference type="SAM" id="Phobius"/>
    </source>
</evidence>
<feature type="compositionally biased region" description="Low complexity" evidence="7">
    <location>
        <begin position="967"/>
        <end position="981"/>
    </location>
</feature>
<comment type="caution">
    <text evidence="10">The sequence shown here is derived from an EMBL/GenBank/DDBJ whole genome shotgun (WGS) entry which is preliminary data.</text>
</comment>
<dbReference type="EMBL" id="JBHUFB010000009">
    <property type="protein sequence ID" value="MFD1812331.1"/>
    <property type="molecule type" value="Genomic_DNA"/>
</dbReference>
<feature type="compositionally biased region" description="Low complexity" evidence="7">
    <location>
        <begin position="810"/>
        <end position="826"/>
    </location>
</feature>
<feature type="transmembrane region" description="Helical" evidence="8">
    <location>
        <begin position="294"/>
        <end position="315"/>
    </location>
</feature>
<feature type="transmembrane region" description="Helical" evidence="8">
    <location>
        <begin position="20"/>
        <end position="40"/>
    </location>
</feature>
<feature type="compositionally biased region" description="Basic and acidic residues" evidence="7">
    <location>
        <begin position="1038"/>
        <end position="1049"/>
    </location>
</feature>
<feature type="compositionally biased region" description="Pro residues" evidence="7">
    <location>
        <begin position="878"/>
        <end position="888"/>
    </location>
</feature>
<dbReference type="Gene3D" id="6.10.340.10">
    <property type="match status" value="1"/>
</dbReference>
<dbReference type="RefSeq" id="WP_378484843.1">
    <property type="nucleotide sequence ID" value="NZ_JBHUFB010000009.1"/>
</dbReference>
<dbReference type="InterPro" id="IPR005467">
    <property type="entry name" value="His_kinase_dom"/>
</dbReference>
<evidence type="ECO:0000256" key="6">
    <source>
        <dbReference type="ARBA" id="ARBA00023012"/>
    </source>
</evidence>
<feature type="region of interest" description="Disordered" evidence="7">
    <location>
        <begin position="650"/>
        <end position="1049"/>
    </location>
</feature>
<dbReference type="InterPro" id="IPR036890">
    <property type="entry name" value="HATPase_C_sf"/>
</dbReference>
<evidence type="ECO:0000256" key="3">
    <source>
        <dbReference type="ARBA" id="ARBA00022553"/>
    </source>
</evidence>
<proteinExistence type="predicted"/>
<keyword evidence="10" id="KW-0547">Nucleotide-binding</keyword>
<feature type="compositionally biased region" description="Low complexity" evidence="7">
    <location>
        <begin position="715"/>
        <end position="726"/>
    </location>
</feature>
<reference evidence="11" key="1">
    <citation type="journal article" date="2019" name="Int. J. Syst. Evol. Microbiol.">
        <title>The Global Catalogue of Microorganisms (GCM) 10K type strain sequencing project: providing services to taxonomists for standard genome sequencing and annotation.</title>
        <authorList>
            <consortium name="The Broad Institute Genomics Platform"/>
            <consortium name="The Broad Institute Genome Sequencing Center for Infectious Disease"/>
            <person name="Wu L."/>
            <person name="Ma J."/>
        </authorList>
    </citation>
    <scope>NUCLEOTIDE SEQUENCE [LARGE SCALE GENOMIC DNA]</scope>
    <source>
        <strain evidence="11">DT72</strain>
    </source>
</reference>
<evidence type="ECO:0000256" key="4">
    <source>
        <dbReference type="ARBA" id="ARBA00022679"/>
    </source>
</evidence>
<dbReference type="PROSITE" id="PS50109">
    <property type="entry name" value="HIS_KIN"/>
    <property type="match status" value="1"/>
</dbReference>
<evidence type="ECO:0000256" key="1">
    <source>
        <dbReference type="ARBA" id="ARBA00000085"/>
    </source>
</evidence>
<keyword evidence="8" id="KW-0812">Transmembrane</keyword>
<keyword evidence="6" id="KW-0902">Two-component regulatory system</keyword>
<protein>
    <recommendedName>
        <fullName evidence="2">histidine kinase</fullName>
        <ecNumber evidence="2">2.7.13.3</ecNumber>
    </recommendedName>
</protein>
<name>A0ABW4P1I5_9NOCA</name>
<dbReference type="SMART" id="SM00387">
    <property type="entry name" value="HATPase_c"/>
    <property type="match status" value="1"/>
</dbReference>